<dbReference type="Proteomes" id="UP000574761">
    <property type="component" value="Unassembled WGS sequence"/>
</dbReference>
<name>A0A7W6D797_9HYPH</name>
<accession>A0A7W6D797</accession>
<sequence>MLHQKKIDSLTALKTVAEERMQVLGAKAAAHSRFLTAAEAAQFDKCARDAKSYAIAIQHWSAVQSSFGPRP</sequence>
<comment type="caution">
    <text evidence="1">The sequence shown here is derived from an EMBL/GenBank/DDBJ whole genome shotgun (WGS) entry which is preliminary data.</text>
</comment>
<gene>
    <name evidence="1" type="ORF">GGQ64_003269</name>
</gene>
<organism evidence="1 2">
    <name type="scientific">Mycoplana azooxidifex</name>
    <dbReference type="NCBI Taxonomy" id="1636188"/>
    <lineage>
        <taxon>Bacteria</taxon>
        <taxon>Pseudomonadati</taxon>
        <taxon>Pseudomonadota</taxon>
        <taxon>Alphaproteobacteria</taxon>
        <taxon>Hyphomicrobiales</taxon>
        <taxon>Rhizobiaceae</taxon>
        <taxon>Mycoplana</taxon>
    </lineage>
</organism>
<evidence type="ECO:0000313" key="1">
    <source>
        <dbReference type="EMBL" id="MBB3978055.1"/>
    </source>
</evidence>
<dbReference type="GO" id="GO:0004180">
    <property type="term" value="F:carboxypeptidase activity"/>
    <property type="evidence" value="ECO:0007669"/>
    <property type="project" value="UniProtKB-KW"/>
</dbReference>
<keyword evidence="1" id="KW-0121">Carboxypeptidase</keyword>
<keyword evidence="1" id="KW-0378">Hydrolase</keyword>
<dbReference type="RefSeq" id="WP_183806135.1">
    <property type="nucleotide sequence ID" value="NZ_JACIEE010000006.1"/>
</dbReference>
<evidence type="ECO:0000313" key="2">
    <source>
        <dbReference type="Proteomes" id="UP000574761"/>
    </source>
</evidence>
<protein>
    <submittedName>
        <fullName evidence="1">LAS superfamily LD-carboxypeptidase LdcB</fullName>
    </submittedName>
</protein>
<proteinExistence type="predicted"/>
<dbReference type="EMBL" id="JACIEE010000006">
    <property type="protein sequence ID" value="MBB3978055.1"/>
    <property type="molecule type" value="Genomic_DNA"/>
</dbReference>
<dbReference type="AlphaFoldDB" id="A0A7W6D797"/>
<reference evidence="1 2" key="1">
    <citation type="submission" date="2020-08" db="EMBL/GenBank/DDBJ databases">
        <title>Genomic Encyclopedia of Type Strains, Phase IV (KMG-IV): sequencing the most valuable type-strain genomes for metagenomic binning, comparative biology and taxonomic classification.</title>
        <authorList>
            <person name="Goeker M."/>
        </authorList>
    </citation>
    <scope>NUCLEOTIDE SEQUENCE [LARGE SCALE GENOMIC DNA]</scope>
    <source>
        <strain evidence="1 2">DSM 100211</strain>
    </source>
</reference>
<keyword evidence="1" id="KW-0645">Protease</keyword>
<keyword evidence="2" id="KW-1185">Reference proteome</keyword>